<comment type="caution">
    <text evidence="3">The sequence shown here is derived from an EMBL/GenBank/DDBJ whole genome shotgun (WGS) entry which is preliminary data.</text>
</comment>
<organism evidence="3 4">
    <name type="scientific">Segatella copri</name>
    <dbReference type="NCBI Taxonomy" id="165179"/>
    <lineage>
        <taxon>Bacteria</taxon>
        <taxon>Pseudomonadati</taxon>
        <taxon>Bacteroidota</taxon>
        <taxon>Bacteroidia</taxon>
        <taxon>Bacteroidales</taxon>
        <taxon>Prevotellaceae</taxon>
        <taxon>Segatella</taxon>
    </lineage>
</organism>
<feature type="domain" description="GmrSD restriction endonucleases C-terminal" evidence="2">
    <location>
        <begin position="415"/>
        <end position="566"/>
    </location>
</feature>
<dbReference type="EMBL" id="VZAD01000061">
    <property type="protein sequence ID" value="MQP11838.1"/>
    <property type="molecule type" value="Genomic_DNA"/>
</dbReference>
<evidence type="ECO:0000313" key="3">
    <source>
        <dbReference type="EMBL" id="MQP11838.1"/>
    </source>
</evidence>
<dbReference type="InterPro" id="IPR004919">
    <property type="entry name" value="GmrSD_N"/>
</dbReference>
<accession>A0A6A7WBV9</accession>
<sequence>MEAIKTKLENLFTGDDTCYIIPVYQRNYSWTSKQCKQLFQDLLSIIETDREHFFGSVVLYHIKHNSWSVIDGQQRLTTVSLIWLAMAKLIKDGVKQAKSTLTDNIHKKFSYESLEDGSIQPRMVHVEKDRNAFAALIEDNEEAFEKDSYITQNFHLFYEWMKNSKYSLVEFYNAIKNLMMVKIEVDTKDKPQLIFESLNSTGLALTDGDKIRNFILMNLEPNLQKAYYKNYWIDIEKYSNYSGNPKDAQGAVTLFVRDYMTAQTNKIPVLRDVYFKFKEFTNHKGLAPEKLLGEMKTYSRYLFEIENAATKSSKLNLILKRLALLEMTVCHPFEFKLLDSFYSKKIDEEELCKVLVVVECYIFRRLICDVPTNALNKIFASLYDSAEKLVQKAIIPYYEAVCYLLTSRNGSGRFPSDKEFMEALATKNIYKMRAKNKIYTFYRLNAGNNAEGDTSVIDKMLPDGNGNVILSIEHVMPQTLNVDWKKSLGGEQKAIRLQEIWEHTIANLTLTGYNSSYSNSSFMTKLTLQTESGLGIGFKYSPLHINEFIKQQTSWGEKQLEARLGEIQREAIEIWKLPISKYKPAIKEAESLTLEDESEDFTNTVFIDCNINGEQLPIKQDENWINAFIGIMKFLYREYKFDIQKIANDDSLTFLQNETTKYQNSVLIFDGVYAYLKSSTAVKIDILKDVFNELSIEQDALVFHIKRIGGNE</sequence>
<proteinExistence type="predicted"/>
<dbReference type="PANTHER" id="PTHR35149:SF2">
    <property type="entry name" value="DUF262 DOMAIN-CONTAINING PROTEIN"/>
    <property type="match status" value="1"/>
</dbReference>
<keyword evidence="4" id="KW-1185">Reference proteome</keyword>
<dbReference type="RefSeq" id="WP_158463514.1">
    <property type="nucleotide sequence ID" value="NZ_VZAD01000061.1"/>
</dbReference>
<dbReference type="PANTHER" id="PTHR35149">
    <property type="entry name" value="SLL5132 PROTEIN"/>
    <property type="match status" value="1"/>
</dbReference>
<evidence type="ECO:0000313" key="4">
    <source>
        <dbReference type="Proteomes" id="UP000384372"/>
    </source>
</evidence>
<dbReference type="InterPro" id="IPR011089">
    <property type="entry name" value="GmrSD_C"/>
</dbReference>
<gene>
    <name evidence="3" type="ORF">F7D20_07695</name>
</gene>
<dbReference type="Pfam" id="PF03235">
    <property type="entry name" value="GmrSD_N"/>
    <property type="match status" value="1"/>
</dbReference>
<reference evidence="3 4" key="1">
    <citation type="submission" date="2019-09" db="EMBL/GenBank/DDBJ databases">
        <title>Distinct polysaccharide growth profiles of human intestinal Prevotella copri isolates.</title>
        <authorList>
            <person name="Fehlner-Peach H."/>
            <person name="Magnabosco C."/>
            <person name="Raghavan V."/>
            <person name="Scher J.U."/>
            <person name="Tett A."/>
            <person name="Cox L.M."/>
            <person name="Gottsegen C."/>
            <person name="Watters A."/>
            <person name="Wiltshire- Gordon J.D."/>
            <person name="Segata N."/>
            <person name="Bonneau R."/>
            <person name="Littman D.R."/>
        </authorList>
    </citation>
    <scope>NUCLEOTIDE SEQUENCE [LARGE SCALE GENOMIC DNA]</scope>
    <source>
        <strain evidence="4">iAQ1173</strain>
    </source>
</reference>
<dbReference type="OrthoDB" id="9798761at2"/>
<evidence type="ECO:0000259" key="1">
    <source>
        <dbReference type="Pfam" id="PF03235"/>
    </source>
</evidence>
<name>A0A6A7WBV9_9BACT</name>
<dbReference type="Pfam" id="PF07510">
    <property type="entry name" value="GmrSD_C"/>
    <property type="match status" value="1"/>
</dbReference>
<protein>
    <submittedName>
        <fullName evidence="3">DUF262 domain-containing protein</fullName>
    </submittedName>
</protein>
<evidence type="ECO:0000259" key="2">
    <source>
        <dbReference type="Pfam" id="PF07510"/>
    </source>
</evidence>
<feature type="domain" description="GmrSD restriction endonucleases N-terminal" evidence="1">
    <location>
        <begin position="8"/>
        <end position="215"/>
    </location>
</feature>
<dbReference type="AlphaFoldDB" id="A0A6A7WBV9"/>
<dbReference type="Proteomes" id="UP000384372">
    <property type="component" value="Unassembled WGS sequence"/>
</dbReference>